<sequence>MTPVIIESEHLNHLEPGTSSNIGVAAEAAPSAIVENMEVPTSAPIEDFAIGVEDLVASTVEDSVNLQQHVGEGDLEVPSSSSIDNIKNLGEGVIENNILPLVMEDVPDLDVLNAISTLQDNKQDLMPEMTDNLESSDTLLASNSIGSEGAFAPCIESALPTVDEIFAEQSDQQPVELPDDNLETLLAVASLQGVCETDAAYSIPPVEDISYVPEEAPLKIQDEKIESLFEHKETFEEITQPLVKEEAPIVKAVEKIEKIEKEEKAVVQVEEHVIQHQENKLKEPLLINVDDTEKDRAYSPKITIKPIKSAEEEEVTSASGEPDEKEGSKGSLKMTITKQSDTMHSILKIYDPDDDAPQQQDNEDLQPEPTVPKLIIKPIVQPSEQPQSPKMSTRSCKQVFSPSSSGNQRSASPRITIKPIVKPDSLVESVAPVKITIKPVLKPEEGHRQKHSPKLTIKPIIKPDEESGPEAKVHSPRVTIKPIVKPPEEIEQVPSPRITIKPIVKPETVVEQVSITPRVTIKPVVKPQEKEKTVEISEQPVERSSPKITIKPIVKPQEPEVQLDDFEESIKERIVLKINKGNIPSSSKELRKREAPQEEEKSEKLAKIKLKFSKEGGHPHIVQDESPNKRPLEVAEHDKFKRQRIETETILPGVTITPIASSHSKLKEMLSGSRNSSAGEKVVTIEDDDDDVTIVEDSLANKPSPIVISEESNQDSINVAMEVRDPISDIPVFEITPDSVKTINPQAAPPVVEVPVTLPAPRKRGRPRKVPLQVREDFKDPKEEEPKPVIESTRPKRSCRGQSVRTTLGIKPRKPRGAGRGRGSKRGMGTRSTPTPPETPPKPAKEPKLSAAKLKQLKEDLLLVNDKTEVKQIEIDDGFRKSPSQSVLAPPHSDNSTTDRADIVMYEEETRMSAETSSRAQTPAKQVVSSIPSVDLVEESQSSVQSTATTESVKVRKGPRLEVHQEPEGAVISADQLAEYYWSGGGPFMLQEQVAQFLGIKSFKRKYPNIPRRVVDMQERDFIRESGLAGEAMCDLGLTAVNSTDILDIMYSDFQDKYEEYCKHQRDRQAKDLTNKQKALSLAASQEKTKMDITQQAVQSAATWNANFNKMRRDQRKACMDLQTLTVHFPKGKMKQINKPKIGHYPVALVPGQFTDYFTDFTPTEINNLPLNTLCYDPLRKGGLQEMECDSQTDGSGSESDSSTSDSDSSYSGSSDGEDCTLCNKPSLKRVAAAQ</sequence>
<dbReference type="CDD" id="cd21085">
    <property type="entry name" value="WH_NTD_PHF10"/>
    <property type="match status" value="1"/>
</dbReference>
<comment type="caution">
    <text evidence="2">The sequence shown here is derived from an EMBL/GenBank/DDBJ whole genome shotgun (WGS) entry which is preliminary data.</text>
</comment>
<feature type="compositionally biased region" description="Low complexity" evidence="1">
    <location>
        <begin position="1190"/>
        <end position="1215"/>
    </location>
</feature>
<feature type="compositionally biased region" description="Basic and acidic residues" evidence="1">
    <location>
        <begin position="774"/>
        <end position="788"/>
    </location>
</feature>
<name>A0A482VR43_ASBVE</name>
<dbReference type="Proteomes" id="UP000292052">
    <property type="component" value="Unassembled WGS sequence"/>
</dbReference>
<protein>
    <submittedName>
        <fullName evidence="2">Myb-like protein X</fullName>
    </submittedName>
</protein>
<feature type="compositionally biased region" description="Polar residues" evidence="1">
    <location>
        <begin position="882"/>
        <end position="896"/>
    </location>
</feature>
<gene>
    <name evidence="2" type="ORF">BDFB_005367</name>
</gene>
<keyword evidence="3" id="KW-1185">Reference proteome</keyword>
<feature type="region of interest" description="Disordered" evidence="1">
    <location>
        <begin position="350"/>
        <end position="412"/>
    </location>
</feature>
<feature type="region of interest" description="Disordered" evidence="1">
    <location>
        <begin position="875"/>
        <end position="898"/>
    </location>
</feature>
<feature type="region of interest" description="Disordered" evidence="1">
    <location>
        <begin position="298"/>
        <end position="332"/>
    </location>
</feature>
<feature type="region of interest" description="Disordered" evidence="1">
    <location>
        <begin position="613"/>
        <end position="639"/>
    </location>
</feature>
<feature type="region of interest" description="Disordered" evidence="1">
    <location>
        <begin position="742"/>
        <end position="853"/>
    </location>
</feature>
<organism evidence="2 3">
    <name type="scientific">Asbolus verrucosus</name>
    <name type="common">Desert ironclad beetle</name>
    <dbReference type="NCBI Taxonomy" id="1661398"/>
    <lineage>
        <taxon>Eukaryota</taxon>
        <taxon>Metazoa</taxon>
        <taxon>Ecdysozoa</taxon>
        <taxon>Arthropoda</taxon>
        <taxon>Hexapoda</taxon>
        <taxon>Insecta</taxon>
        <taxon>Pterygota</taxon>
        <taxon>Neoptera</taxon>
        <taxon>Endopterygota</taxon>
        <taxon>Coleoptera</taxon>
        <taxon>Polyphaga</taxon>
        <taxon>Cucujiformia</taxon>
        <taxon>Tenebrionidae</taxon>
        <taxon>Pimeliinae</taxon>
        <taxon>Asbolus</taxon>
    </lineage>
</organism>
<reference evidence="2 3" key="1">
    <citation type="submission" date="2017-03" db="EMBL/GenBank/DDBJ databases">
        <title>Genome of the blue death feigning beetle - Asbolus verrucosus.</title>
        <authorList>
            <person name="Rider S.D."/>
        </authorList>
    </citation>
    <scope>NUCLEOTIDE SEQUENCE [LARGE SCALE GENOMIC DNA]</scope>
    <source>
        <strain evidence="2">Butters</strain>
        <tissue evidence="2">Head and leg muscle</tissue>
    </source>
</reference>
<evidence type="ECO:0000256" key="1">
    <source>
        <dbReference type="SAM" id="MobiDB-lite"/>
    </source>
</evidence>
<feature type="compositionally biased region" description="Basic residues" evidence="1">
    <location>
        <begin position="811"/>
        <end position="825"/>
    </location>
</feature>
<dbReference type="EMBL" id="QDEB01070889">
    <property type="protein sequence ID" value="RZC35431.1"/>
    <property type="molecule type" value="Genomic_DNA"/>
</dbReference>
<feature type="region of interest" description="Disordered" evidence="1">
    <location>
        <begin position="1187"/>
        <end position="1223"/>
    </location>
</feature>
<feature type="compositionally biased region" description="Polar residues" evidence="1">
    <location>
        <begin position="382"/>
        <end position="412"/>
    </location>
</feature>
<dbReference type="AlphaFoldDB" id="A0A482VR43"/>
<proteinExistence type="predicted"/>
<feature type="compositionally biased region" description="Acidic residues" evidence="1">
    <location>
        <begin position="352"/>
        <end position="366"/>
    </location>
</feature>
<feature type="compositionally biased region" description="Low complexity" evidence="1">
    <location>
        <begin position="745"/>
        <end position="760"/>
    </location>
</feature>
<evidence type="ECO:0000313" key="3">
    <source>
        <dbReference type="Proteomes" id="UP000292052"/>
    </source>
</evidence>
<dbReference type="STRING" id="1661398.A0A482VR43"/>
<dbReference type="OrthoDB" id="1903104at2759"/>
<accession>A0A482VR43</accession>
<evidence type="ECO:0000313" key="2">
    <source>
        <dbReference type="EMBL" id="RZC35431.1"/>
    </source>
</evidence>